<dbReference type="SMART" id="SM00360">
    <property type="entry name" value="RRM"/>
    <property type="match status" value="1"/>
</dbReference>
<dbReference type="InterPro" id="IPR000504">
    <property type="entry name" value="RRM_dom"/>
</dbReference>
<dbReference type="InterPro" id="IPR012677">
    <property type="entry name" value="Nucleotide-bd_a/b_plait_sf"/>
</dbReference>
<protein>
    <recommendedName>
        <fullName evidence="4">RRM domain-containing protein</fullName>
    </recommendedName>
</protein>
<dbReference type="PROSITE" id="PS50102">
    <property type="entry name" value="RRM"/>
    <property type="match status" value="1"/>
</dbReference>
<feature type="region of interest" description="Disordered" evidence="3">
    <location>
        <begin position="70"/>
        <end position="222"/>
    </location>
</feature>
<gene>
    <name evidence="5" type="ORF">CLODIP_2_CD09312</name>
</gene>
<feature type="domain" description="RRM" evidence="4">
    <location>
        <begin position="229"/>
        <end position="307"/>
    </location>
</feature>
<evidence type="ECO:0000256" key="3">
    <source>
        <dbReference type="SAM" id="MobiDB-lite"/>
    </source>
</evidence>
<dbReference type="Gene3D" id="3.30.70.330">
    <property type="match status" value="1"/>
</dbReference>
<evidence type="ECO:0000256" key="1">
    <source>
        <dbReference type="ARBA" id="ARBA00022884"/>
    </source>
</evidence>
<name>A0A8S1CH66_9INSE</name>
<sequence>MVKKSLTPFKGPKVETIIGAKKERSPKTPKRSEKKLKTLIEQSTDVTVNSPLVSLSKKTKKKSFQVIDMPEEFGTPGTPTSLKKKKLSTIKITETESPLVTEPKKKKRSQVAEPEAESSNAPDGTPREKKLKKKSKGPAGDNSGEMETLTPALKKIKKSAVATEEVPEQPQPVSSKKKATKSGDLHKPAAAADGVVAEETPKEGAGKSEREKKKKRNRGKKTVKDHSAYTLFVGNLAFDTSEEDVRDHFGKKGLNVLRVFFPKDKDTNLMKGFAFVDLPDNDQYNKGLQMNGSFINNRRVRVQFTMPGNKSTPGRTKAIKKTLFKYAGLNKKGIAFK</sequence>
<feature type="compositionally biased region" description="Basic and acidic residues" evidence="3">
    <location>
        <begin position="199"/>
        <end position="211"/>
    </location>
</feature>
<comment type="caution">
    <text evidence="5">The sequence shown here is derived from an EMBL/GenBank/DDBJ whole genome shotgun (WGS) entry which is preliminary data.</text>
</comment>
<evidence type="ECO:0000256" key="2">
    <source>
        <dbReference type="PROSITE-ProRule" id="PRU00176"/>
    </source>
</evidence>
<dbReference type="Proteomes" id="UP000494165">
    <property type="component" value="Unassembled WGS sequence"/>
</dbReference>
<keyword evidence="6" id="KW-1185">Reference proteome</keyword>
<organism evidence="5 6">
    <name type="scientific">Cloeon dipterum</name>
    <dbReference type="NCBI Taxonomy" id="197152"/>
    <lineage>
        <taxon>Eukaryota</taxon>
        <taxon>Metazoa</taxon>
        <taxon>Ecdysozoa</taxon>
        <taxon>Arthropoda</taxon>
        <taxon>Hexapoda</taxon>
        <taxon>Insecta</taxon>
        <taxon>Pterygota</taxon>
        <taxon>Palaeoptera</taxon>
        <taxon>Ephemeroptera</taxon>
        <taxon>Pisciforma</taxon>
        <taxon>Baetidae</taxon>
        <taxon>Cloeon</taxon>
    </lineage>
</organism>
<dbReference type="PANTHER" id="PTHR23236:SF11">
    <property type="entry name" value="EUKARYOTIC TRANSLATION INITIATION FACTOR 4H"/>
    <property type="match status" value="1"/>
</dbReference>
<dbReference type="Pfam" id="PF00076">
    <property type="entry name" value="RRM_1"/>
    <property type="match status" value="1"/>
</dbReference>
<dbReference type="InterPro" id="IPR035979">
    <property type="entry name" value="RBD_domain_sf"/>
</dbReference>
<proteinExistence type="predicted"/>
<dbReference type="OrthoDB" id="167718at2759"/>
<dbReference type="EMBL" id="CADEPI010000016">
    <property type="protein sequence ID" value="CAB3364579.1"/>
    <property type="molecule type" value="Genomic_DNA"/>
</dbReference>
<dbReference type="AlphaFoldDB" id="A0A8S1CH66"/>
<evidence type="ECO:0000313" key="5">
    <source>
        <dbReference type="EMBL" id="CAB3364579.1"/>
    </source>
</evidence>
<evidence type="ECO:0000259" key="4">
    <source>
        <dbReference type="PROSITE" id="PS50102"/>
    </source>
</evidence>
<dbReference type="SUPFAM" id="SSF54928">
    <property type="entry name" value="RNA-binding domain, RBD"/>
    <property type="match status" value="1"/>
</dbReference>
<evidence type="ECO:0000313" key="6">
    <source>
        <dbReference type="Proteomes" id="UP000494165"/>
    </source>
</evidence>
<dbReference type="GO" id="GO:0003723">
    <property type="term" value="F:RNA binding"/>
    <property type="evidence" value="ECO:0007669"/>
    <property type="project" value="UniProtKB-UniRule"/>
</dbReference>
<reference evidence="5 6" key="1">
    <citation type="submission" date="2020-04" db="EMBL/GenBank/DDBJ databases">
        <authorList>
            <person name="Alioto T."/>
            <person name="Alioto T."/>
            <person name="Gomez Garrido J."/>
        </authorList>
    </citation>
    <scope>NUCLEOTIDE SEQUENCE [LARGE SCALE GENOMIC DNA]</scope>
</reference>
<feature type="compositionally biased region" description="Basic residues" evidence="3">
    <location>
        <begin position="212"/>
        <end position="221"/>
    </location>
</feature>
<dbReference type="PANTHER" id="PTHR23236">
    <property type="entry name" value="EUKARYOTIC TRANSLATION INITIATION FACTOR 4B/4H"/>
    <property type="match status" value="1"/>
</dbReference>
<accession>A0A8S1CH66</accession>
<keyword evidence="1 2" id="KW-0694">RNA-binding</keyword>